<accession>A0A3P7LD00</accession>
<evidence type="ECO:0000313" key="1">
    <source>
        <dbReference type="EMBL" id="VDM77162.1"/>
    </source>
</evidence>
<keyword evidence="2" id="KW-1185">Reference proteome</keyword>
<gene>
    <name evidence="1" type="ORF">SVUK_LOCUS12160</name>
</gene>
<organism evidence="1 2">
    <name type="scientific">Strongylus vulgaris</name>
    <name type="common">Blood worm</name>
    <dbReference type="NCBI Taxonomy" id="40348"/>
    <lineage>
        <taxon>Eukaryota</taxon>
        <taxon>Metazoa</taxon>
        <taxon>Ecdysozoa</taxon>
        <taxon>Nematoda</taxon>
        <taxon>Chromadorea</taxon>
        <taxon>Rhabditida</taxon>
        <taxon>Rhabditina</taxon>
        <taxon>Rhabditomorpha</taxon>
        <taxon>Strongyloidea</taxon>
        <taxon>Strongylidae</taxon>
        <taxon>Strongylus</taxon>
    </lineage>
</organism>
<dbReference type="Proteomes" id="UP000270094">
    <property type="component" value="Unassembled WGS sequence"/>
</dbReference>
<dbReference type="EMBL" id="UYYB01098567">
    <property type="protein sequence ID" value="VDM77162.1"/>
    <property type="molecule type" value="Genomic_DNA"/>
</dbReference>
<reference evidence="1 2" key="1">
    <citation type="submission" date="2018-11" db="EMBL/GenBank/DDBJ databases">
        <authorList>
            <consortium name="Pathogen Informatics"/>
        </authorList>
    </citation>
    <scope>NUCLEOTIDE SEQUENCE [LARGE SCALE GENOMIC DNA]</scope>
</reference>
<protein>
    <submittedName>
        <fullName evidence="1">Uncharacterized protein</fullName>
    </submittedName>
</protein>
<proteinExistence type="predicted"/>
<evidence type="ECO:0000313" key="2">
    <source>
        <dbReference type="Proteomes" id="UP000270094"/>
    </source>
</evidence>
<name>A0A3P7LD00_STRVU</name>
<sequence>MDDKSLTITKGIGPIQMVNTPPYSAFHDWKRSSIEESEDVEIEIMIVRANENLQKRKAGILPANSHGVGPGGRRRLL</sequence>
<dbReference type="AlphaFoldDB" id="A0A3P7LD00"/>